<gene>
    <name evidence="1" type="ordered locus">Sph21_4220</name>
</gene>
<organism evidence="1">
    <name type="scientific">Sphingobacterium sp. (strain 21)</name>
    <dbReference type="NCBI Taxonomy" id="743722"/>
    <lineage>
        <taxon>Bacteria</taxon>
        <taxon>Pseudomonadati</taxon>
        <taxon>Bacteroidota</taxon>
        <taxon>Sphingobacteriia</taxon>
        <taxon>Sphingobacteriales</taxon>
        <taxon>Sphingobacteriaceae</taxon>
        <taxon>Sphingobacterium</taxon>
    </lineage>
</organism>
<name>F4C4H4_SPHS2</name>
<dbReference type="EMBL" id="CP002584">
    <property type="protein sequence ID" value="ADZ80745.1"/>
    <property type="molecule type" value="Genomic_DNA"/>
</dbReference>
<protein>
    <submittedName>
        <fullName evidence="1">Uncharacterized protein</fullName>
    </submittedName>
</protein>
<dbReference type="HOGENOM" id="CLU_3122785_0_0_10"/>
<dbReference type="KEGG" id="shg:Sph21_4220"/>
<dbReference type="AlphaFoldDB" id="F4C4H4"/>
<sequence length="50" mass="5943">MYRWGTTNLSLFHRQLSTLFFCKYRLSDSPKFRNLLTADMNVNIKTNEGL</sequence>
<proteinExistence type="predicted"/>
<accession>F4C4H4</accession>
<evidence type="ECO:0000313" key="1">
    <source>
        <dbReference type="EMBL" id="ADZ80745.1"/>
    </source>
</evidence>
<dbReference type="PATRIC" id="fig|743722.3.peg.4492"/>
<reference evidence="1" key="1">
    <citation type="submission" date="2011-03" db="EMBL/GenBank/DDBJ databases">
        <title>Complete sequence of Sphingobacterium sp. 21.</title>
        <authorList>
            <consortium name="US DOE Joint Genome Institute"/>
            <person name="Lucas S."/>
            <person name="Copeland A."/>
            <person name="Lapidus A."/>
            <person name="Cheng J.-F."/>
            <person name="Goodwin L."/>
            <person name="Pitluck S."/>
            <person name="Davenport K."/>
            <person name="Detter J.C."/>
            <person name="Han C."/>
            <person name="Tapia R."/>
            <person name="Land M."/>
            <person name="Hauser L."/>
            <person name="Kyrpides N."/>
            <person name="Ivanova N."/>
            <person name="Ovchinnikova G."/>
            <person name="Pagani I."/>
            <person name="Siebers A.K."/>
            <person name="Allgaier M."/>
            <person name="Thelen M.P."/>
            <person name="Hugenholtz P."/>
            <person name="Woyke T."/>
        </authorList>
    </citation>
    <scope>NUCLEOTIDE SEQUENCE</scope>
    <source>
        <strain evidence="1">21</strain>
    </source>
</reference>